<evidence type="ECO:0000256" key="6">
    <source>
        <dbReference type="ARBA" id="ARBA00023136"/>
    </source>
</evidence>
<name>A0ABD3A173_9GENT</name>
<dbReference type="SUPFAM" id="SSF64356">
    <property type="entry name" value="SNARE-like"/>
    <property type="match status" value="1"/>
</dbReference>
<dbReference type="GO" id="GO:0015031">
    <property type="term" value="P:protein transport"/>
    <property type="evidence" value="ECO:0007669"/>
    <property type="project" value="UniProtKB-KW"/>
</dbReference>
<dbReference type="Pfam" id="PF13774">
    <property type="entry name" value="Longin"/>
    <property type="match status" value="1"/>
</dbReference>
<keyword evidence="7" id="KW-1133">Transmembrane helix</keyword>
<evidence type="ECO:0000259" key="8">
    <source>
        <dbReference type="PROSITE" id="PS50859"/>
    </source>
</evidence>
<feature type="transmembrane region" description="Helical" evidence="7">
    <location>
        <begin position="196"/>
        <end position="216"/>
    </location>
</feature>
<sequence>MVKLTIVGRVSDGLPLAQCPRYVNDEEENDNFSTYKQQGEFILKEISRAALPLTNMTIRVDHHCFNYIVENGICFMSLCDSSYPRKLVNYYLQELAKEYQKFDSRLIERITKPYSFVGFGSIIGNIRRHYVDTRTQTNLAKLNAKCQQNLDFMTEDLSQIVKRRNRSEMLDRITQAPEHISQIWGSKNLEIIALKWTPITILTFVGAILLWTSLIFRDDLAFAGF</sequence>
<keyword evidence="4" id="KW-0653">Protein transport</keyword>
<dbReference type="Proteomes" id="UP001630127">
    <property type="component" value="Unassembled WGS sequence"/>
</dbReference>
<comment type="subcellular location">
    <subcellularLocation>
        <location evidence="1">Endoplasmic reticulum membrane</location>
        <topology evidence="1">Single-pass type IV membrane protein</topology>
    </subcellularLocation>
    <subcellularLocation>
        <location evidence="2">Golgi apparatus membrane</location>
    </subcellularLocation>
</comment>
<comment type="similarity">
    <text evidence="3">Belongs to the synaptobrevin family.</text>
</comment>
<organism evidence="9 10">
    <name type="scientific">Cinchona calisaya</name>
    <dbReference type="NCBI Taxonomy" id="153742"/>
    <lineage>
        <taxon>Eukaryota</taxon>
        <taxon>Viridiplantae</taxon>
        <taxon>Streptophyta</taxon>
        <taxon>Embryophyta</taxon>
        <taxon>Tracheophyta</taxon>
        <taxon>Spermatophyta</taxon>
        <taxon>Magnoliopsida</taxon>
        <taxon>eudicotyledons</taxon>
        <taxon>Gunneridae</taxon>
        <taxon>Pentapetalae</taxon>
        <taxon>asterids</taxon>
        <taxon>lamiids</taxon>
        <taxon>Gentianales</taxon>
        <taxon>Rubiaceae</taxon>
        <taxon>Cinchonoideae</taxon>
        <taxon>Cinchoneae</taxon>
        <taxon>Cinchona</taxon>
    </lineage>
</organism>
<dbReference type="GO" id="GO:0000139">
    <property type="term" value="C:Golgi membrane"/>
    <property type="evidence" value="ECO:0007669"/>
    <property type="project" value="UniProtKB-SubCell"/>
</dbReference>
<keyword evidence="5" id="KW-0175">Coiled coil</keyword>
<protein>
    <recommendedName>
        <fullName evidence="8">Longin domain-containing protein</fullName>
    </recommendedName>
</protein>
<keyword evidence="4" id="KW-0813">Transport</keyword>
<dbReference type="CDD" id="cd14824">
    <property type="entry name" value="Longin"/>
    <property type="match status" value="1"/>
</dbReference>
<gene>
    <name evidence="9" type="ORF">ACH5RR_017099</name>
</gene>
<dbReference type="GO" id="GO:0005789">
    <property type="term" value="C:endoplasmic reticulum membrane"/>
    <property type="evidence" value="ECO:0007669"/>
    <property type="project" value="UniProtKB-SubCell"/>
</dbReference>
<comment type="caution">
    <text evidence="9">The sequence shown here is derived from an EMBL/GenBank/DDBJ whole genome shotgun (WGS) entry which is preliminary data.</text>
</comment>
<dbReference type="InterPro" id="IPR010908">
    <property type="entry name" value="Longin_dom"/>
</dbReference>
<evidence type="ECO:0000256" key="5">
    <source>
        <dbReference type="ARBA" id="ARBA00023054"/>
    </source>
</evidence>
<dbReference type="PANTHER" id="PTHR45837">
    <property type="entry name" value="VESICLE-TRAFFICKING PROTEIN SEC22B"/>
    <property type="match status" value="1"/>
</dbReference>
<keyword evidence="7" id="KW-0812">Transmembrane</keyword>
<dbReference type="PROSITE" id="PS50859">
    <property type="entry name" value="LONGIN"/>
    <property type="match status" value="1"/>
</dbReference>
<evidence type="ECO:0000256" key="1">
    <source>
        <dbReference type="ARBA" id="ARBA00004163"/>
    </source>
</evidence>
<evidence type="ECO:0000256" key="3">
    <source>
        <dbReference type="ARBA" id="ARBA00008025"/>
    </source>
</evidence>
<feature type="domain" description="Longin" evidence="8">
    <location>
        <begin position="6"/>
        <end position="123"/>
    </location>
</feature>
<evidence type="ECO:0000256" key="4">
    <source>
        <dbReference type="ARBA" id="ARBA00022927"/>
    </source>
</evidence>
<dbReference type="AlphaFoldDB" id="A0ABD3A173"/>
<dbReference type="EMBL" id="JBJUIK010000007">
    <property type="protein sequence ID" value="KAL3524265.1"/>
    <property type="molecule type" value="Genomic_DNA"/>
</dbReference>
<dbReference type="SMART" id="SM01270">
    <property type="entry name" value="Longin"/>
    <property type="match status" value="1"/>
</dbReference>
<reference evidence="9 10" key="1">
    <citation type="submission" date="2024-11" db="EMBL/GenBank/DDBJ databases">
        <title>A near-complete genome assembly of Cinchona calisaya.</title>
        <authorList>
            <person name="Lian D.C."/>
            <person name="Zhao X.W."/>
            <person name="Wei L."/>
        </authorList>
    </citation>
    <scope>NUCLEOTIDE SEQUENCE [LARGE SCALE GENOMIC DNA]</scope>
    <source>
        <tissue evidence="9">Nenye</tissue>
    </source>
</reference>
<dbReference type="InterPro" id="IPR044565">
    <property type="entry name" value="Sec22"/>
</dbReference>
<evidence type="ECO:0000256" key="2">
    <source>
        <dbReference type="ARBA" id="ARBA00004394"/>
    </source>
</evidence>
<evidence type="ECO:0000256" key="7">
    <source>
        <dbReference type="SAM" id="Phobius"/>
    </source>
</evidence>
<keyword evidence="10" id="KW-1185">Reference proteome</keyword>
<keyword evidence="6 7" id="KW-0472">Membrane</keyword>
<evidence type="ECO:0000313" key="9">
    <source>
        <dbReference type="EMBL" id="KAL3524265.1"/>
    </source>
</evidence>
<dbReference type="Gene3D" id="3.30.450.50">
    <property type="entry name" value="Longin domain"/>
    <property type="match status" value="1"/>
</dbReference>
<proteinExistence type="inferred from homology"/>
<evidence type="ECO:0000313" key="10">
    <source>
        <dbReference type="Proteomes" id="UP001630127"/>
    </source>
</evidence>
<accession>A0ABD3A173</accession>
<dbReference type="InterPro" id="IPR011012">
    <property type="entry name" value="Longin-like_dom_sf"/>
</dbReference>